<comment type="caution">
    <text evidence="4">The sequence shown here is derived from an EMBL/GenBank/DDBJ whole genome shotgun (WGS) entry which is preliminary data.</text>
</comment>
<dbReference type="PANTHER" id="PTHR30121">
    <property type="entry name" value="UNCHARACTERIZED PROTEIN YJGR-RELATED"/>
    <property type="match status" value="1"/>
</dbReference>
<accession>A0ABP9QXK6</accession>
<reference evidence="5" key="1">
    <citation type="journal article" date="2019" name="Int. J. Syst. Evol. Microbiol.">
        <title>The Global Catalogue of Microorganisms (GCM) 10K type strain sequencing project: providing services to taxonomists for standard genome sequencing and annotation.</title>
        <authorList>
            <consortium name="The Broad Institute Genomics Platform"/>
            <consortium name="The Broad Institute Genome Sequencing Center for Infectious Disease"/>
            <person name="Wu L."/>
            <person name="Ma J."/>
        </authorList>
    </citation>
    <scope>NUCLEOTIDE SEQUENCE [LARGE SCALE GENOMIC DNA]</scope>
    <source>
        <strain evidence="5">JCM 18303</strain>
    </source>
</reference>
<dbReference type="Gene3D" id="3.40.50.300">
    <property type="entry name" value="P-loop containing nucleotide triphosphate hydrolases"/>
    <property type="match status" value="1"/>
</dbReference>
<dbReference type="InterPro" id="IPR027417">
    <property type="entry name" value="P-loop_NTPase"/>
</dbReference>
<dbReference type="Pfam" id="PF19044">
    <property type="entry name" value="P-loop_TraG"/>
    <property type="match status" value="1"/>
</dbReference>
<organism evidence="4 5">
    <name type="scientific">Pseudonocardia eucalypti</name>
    <dbReference type="NCBI Taxonomy" id="648755"/>
    <lineage>
        <taxon>Bacteria</taxon>
        <taxon>Bacillati</taxon>
        <taxon>Actinomycetota</taxon>
        <taxon>Actinomycetes</taxon>
        <taxon>Pseudonocardiales</taxon>
        <taxon>Pseudonocardiaceae</taxon>
        <taxon>Pseudonocardia</taxon>
    </lineage>
</organism>
<keyword evidence="1" id="KW-0472">Membrane</keyword>
<dbReference type="CDD" id="cd01127">
    <property type="entry name" value="TrwB_TraG_TraD_VirD4"/>
    <property type="match status" value="1"/>
</dbReference>
<sequence length="631" mass="68165">MSRSSWSSAWSLLRGTRAPDTDTDTESVTAVDTAVDATVRQVSVRVGARSMRTTSGWVASFAVVGYPAAVSLAWLDPLLNHPGQLDVSVYIDPVDPTIAATRLRRRLAHLEAGRRHAESHGRLADPLVDAAAEDAEELAAQLARGEGKLYRFGLYLVVHAPDPDTLADEVAAVRALAASLLLDARPASYQQLAGWASCLPVGLDGLRMHRTMDTAAVSAAMPFTSPDLPAPDPADPGALPGVLYGHNVSSSGLVFWDRWAADNANAVVFGQSGAGKSYLLKASDVLRQAYQGVEVVVIDPEHEYTRLTHALGGHLISLGAPHTQLNPFDLPIHQREGTDRWFAPADALHVRALFLITFLTVLIGTEPEPDERVVLDEAIHTTYARAGMTDDDPDSWTQPAPILADLAQALAEMSDPAGPRWAARIRPHTRAGLFAGPSTATPSGHLVSFSLRELPRETRPVATLIVLDLIWRRLNTAHQRPTLVVIDEAWQLMQLPAGAEFVARTARAIRKRNGALTLSTQDTADLLSSHLGQIVVANAATKILLHQDHTSIDDVTRVFGLSDGERELLLRARPGEGLLISGEHRVAFRGIASPTEHELCKADRTFLTDLDEHQIGLVELPAPPLSASDER</sequence>
<evidence type="ECO:0000256" key="1">
    <source>
        <dbReference type="SAM" id="Phobius"/>
    </source>
</evidence>
<evidence type="ECO:0000313" key="5">
    <source>
        <dbReference type="Proteomes" id="UP001428817"/>
    </source>
</evidence>
<gene>
    <name evidence="4" type="ORF">GCM10023321_63880</name>
</gene>
<evidence type="ECO:0008006" key="6">
    <source>
        <dbReference type="Google" id="ProtNLM"/>
    </source>
</evidence>
<dbReference type="EMBL" id="BAABJP010000041">
    <property type="protein sequence ID" value="GAA5168992.1"/>
    <property type="molecule type" value="Genomic_DNA"/>
</dbReference>
<dbReference type="InterPro" id="IPR051162">
    <property type="entry name" value="T4SS_component"/>
</dbReference>
<dbReference type="Proteomes" id="UP001428817">
    <property type="component" value="Unassembled WGS sequence"/>
</dbReference>
<dbReference type="Gene3D" id="1.10.8.730">
    <property type="match status" value="1"/>
</dbReference>
<name>A0ABP9QXK6_9PSEU</name>
<feature type="domain" description="Helicase HerA central" evidence="2">
    <location>
        <begin position="268"/>
        <end position="331"/>
    </location>
</feature>
<evidence type="ECO:0000313" key="4">
    <source>
        <dbReference type="EMBL" id="GAA5168992.1"/>
    </source>
</evidence>
<dbReference type="PANTHER" id="PTHR30121:SF12">
    <property type="entry name" value="TYPE IV SECRETION SYSTEM PROTEIN CAGE"/>
    <property type="match status" value="1"/>
</dbReference>
<keyword evidence="5" id="KW-1185">Reference proteome</keyword>
<proteinExistence type="predicted"/>
<dbReference type="RefSeq" id="WP_185061471.1">
    <property type="nucleotide sequence ID" value="NZ_BAABJP010000041.1"/>
</dbReference>
<keyword evidence="1" id="KW-1133">Transmembrane helix</keyword>
<protein>
    <recommendedName>
        <fullName evidence="6">TraG P-loop domain-containing protein</fullName>
    </recommendedName>
</protein>
<evidence type="ECO:0000259" key="3">
    <source>
        <dbReference type="Pfam" id="PF19044"/>
    </source>
</evidence>
<dbReference type="Pfam" id="PF01935">
    <property type="entry name" value="DUF87"/>
    <property type="match status" value="1"/>
</dbReference>
<dbReference type="InterPro" id="IPR043964">
    <property type="entry name" value="P-loop_TraG"/>
</dbReference>
<dbReference type="SUPFAM" id="SSF52540">
    <property type="entry name" value="P-loop containing nucleoside triphosphate hydrolases"/>
    <property type="match status" value="1"/>
</dbReference>
<dbReference type="InterPro" id="IPR002789">
    <property type="entry name" value="HerA_central"/>
</dbReference>
<feature type="transmembrane region" description="Helical" evidence="1">
    <location>
        <begin position="55"/>
        <end position="75"/>
    </location>
</feature>
<keyword evidence="1" id="KW-0812">Transmembrane</keyword>
<evidence type="ECO:0000259" key="2">
    <source>
        <dbReference type="Pfam" id="PF01935"/>
    </source>
</evidence>
<feature type="domain" description="TraG P-loop" evidence="3">
    <location>
        <begin position="460"/>
        <end position="570"/>
    </location>
</feature>